<feature type="transmembrane region" description="Helical" evidence="1">
    <location>
        <begin position="12"/>
        <end position="34"/>
    </location>
</feature>
<keyword evidence="1" id="KW-0812">Transmembrane</keyword>
<proteinExistence type="predicted"/>
<keyword evidence="3" id="KW-1185">Reference proteome</keyword>
<evidence type="ECO:0000256" key="1">
    <source>
        <dbReference type="SAM" id="Phobius"/>
    </source>
</evidence>
<dbReference type="AlphaFoldDB" id="A0A3N7HSX2"/>
<dbReference type="OrthoDB" id="9153427at2"/>
<dbReference type="RefSeq" id="WP_124539768.1">
    <property type="nucleotide sequence ID" value="NZ_QUSW01000002.1"/>
</dbReference>
<sequence>MPHTINVGARSLFVTLTAWVFIILGVLASASALIQNAQVASLMVGGVYQPADVKSLPLVSGLLMTYLPGVLAAGLALSLATLASAIGLLMRLDWARRVFIGVLATAIVVNLAGLWLQHEVVQSVVSATLTRATLPTQVLDVFGGFVTAARVMAVLVTLGACMVLAWIIRSLMSPVIRQEFA</sequence>
<gene>
    <name evidence="2" type="ORF">DZC73_08300</name>
</gene>
<accession>A0A3N7HSX2</accession>
<keyword evidence="1" id="KW-1133">Transmembrane helix</keyword>
<feature type="transmembrane region" description="Helical" evidence="1">
    <location>
        <begin position="141"/>
        <end position="168"/>
    </location>
</feature>
<organism evidence="2 3">
    <name type="scientific">Piscinibacter terrae</name>
    <dbReference type="NCBI Taxonomy" id="2496871"/>
    <lineage>
        <taxon>Bacteria</taxon>
        <taxon>Pseudomonadati</taxon>
        <taxon>Pseudomonadota</taxon>
        <taxon>Betaproteobacteria</taxon>
        <taxon>Burkholderiales</taxon>
        <taxon>Sphaerotilaceae</taxon>
        <taxon>Piscinibacter</taxon>
    </lineage>
</organism>
<reference evidence="2 3" key="2">
    <citation type="submission" date="2018-12" db="EMBL/GenBank/DDBJ databases">
        <title>Rhizobacter gummiphilus sp. nov., a rubber-degrading bacterium isolated from the soil of a botanical garden in Japan.</title>
        <authorList>
            <person name="Shunsuke S.S."/>
        </authorList>
    </citation>
    <scope>NUCLEOTIDE SEQUENCE [LARGE SCALE GENOMIC DNA]</scope>
    <source>
        <strain evidence="2 3">S-16</strain>
    </source>
</reference>
<dbReference type="Proteomes" id="UP000267464">
    <property type="component" value="Unassembled WGS sequence"/>
</dbReference>
<evidence type="ECO:0000313" key="3">
    <source>
        <dbReference type="Proteomes" id="UP000267464"/>
    </source>
</evidence>
<protein>
    <submittedName>
        <fullName evidence="2">Uncharacterized protein</fullName>
    </submittedName>
</protein>
<feature type="transmembrane region" description="Helical" evidence="1">
    <location>
        <begin position="98"/>
        <end position="116"/>
    </location>
</feature>
<dbReference type="EMBL" id="QUSW01000002">
    <property type="protein sequence ID" value="RQP24863.1"/>
    <property type="molecule type" value="Genomic_DNA"/>
</dbReference>
<comment type="caution">
    <text evidence="2">The sequence shown here is derived from an EMBL/GenBank/DDBJ whole genome shotgun (WGS) entry which is preliminary data.</text>
</comment>
<keyword evidence="1" id="KW-0472">Membrane</keyword>
<name>A0A3N7HSX2_9BURK</name>
<evidence type="ECO:0000313" key="2">
    <source>
        <dbReference type="EMBL" id="RQP24863.1"/>
    </source>
</evidence>
<reference evidence="2 3" key="1">
    <citation type="submission" date="2018-08" db="EMBL/GenBank/DDBJ databases">
        <authorList>
            <person name="Khan S.A."/>
            <person name="Jeon C.O."/>
            <person name="Chun B.H."/>
            <person name="Jeong S.E."/>
        </authorList>
    </citation>
    <scope>NUCLEOTIDE SEQUENCE [LARGE SCALE GENOMIC DNA]</scope>
    <source>
        <strain evidence="2 3">S-16</strain>
    </source>
</reference>
<feature type="transmembrane region" description="Helical" evidence="1">
    <location>
        <begin position="66"/>
        <end position="86"/>
    </location>
</feature>